<feature type="transmembrane region" description="Helical" evidence="1">
    <location>
        <begin position="28"/>
        <end position="46"/>
    </location>
</feature>
<reference evidence="2 3" key="1">
    <citation type="submission" date="2012-02" db="EMBL/GenBank/DDBJ databases">
        <title>Whole genome shotgun sequence of Mobilicoccus pelagius NBRC 104925.</title>
        <authorList>
            <person name="Yoshida Y."/>
            <person name="Hosoyama A."/>
            <person name="Tsuchikane K."/>
            <person name="Katsumata H."/>
            <person name="Yamazaki S."/>
            <person name="Fujita N."/>
        </authorList>
    </citation>
    <scope>NUCLEOTIDE SEQUENCE [LARGE SCALE GENOMIC DNA]</scope>
    <source>
        <strain evidence="2 3">NBRC 104925</strain>
    </source>
</reference>
<protein>
    <submittedName>
        <fullName evidence="2">Uncharacterized protein</fullName>
    </submittedName>
</protein>
<feature type="transmembrane region" description="Helical" evidence="1">
    <location>
        <begin position="92"/>
        <end position="111"/>
    </location>
</feature>
<evidence type="ECO:0000313" key="3">
    <source>
        <dbReference type="Proteomes" id="UP000004367"/>
    </source>
</evidence>
<evidence type="ECO:0000313" key="2">
    <source>
        <dbReference type="EMBL" id="GAB48996.1"/>
    </source>
</evidence>
<sequence length="150" mass="15928">MSTPGRFTSAATRTPTAPVGVSAREGRILTAWAMFQLVVLAVVFQAANLPVWGGIFTFVALAVFLLGQVGLSSRVARHRRVHPRGFNGAARGAGIWAVLVVAVAGWFWIAQGPHASPWWATSFVALLAVAPSLILALRLTGAARTEDGRR</sequence>
<name>H5UTD8_9MICO</name>
<dbReference type="AlphaFoldDB" id="H5UTD8"/>
<dbReference type="RefSeq" id="WP_009482894.1">
    <property type="nucleotide sequence ID" value="NZ_BAFE01000073.1"/>
</dbReference>
<feature type="transmembrane region" description="Helical" evidence="1">
    <location>
        <begin position="117"/>
        <end position="140"/>
    </location>
</feature>
<dbReference type="EMBL" id="BAFE01000073">
    <property type="protein sequence ID" value="GAB48996.1"/>
    <property type="molecule type" value="Genomic_DNA"/>
</dbReference>
<gene>
    <name evidence="2" type="ORF">MOPEL_096_00030</name>
</gene>
<keyword evidence="1" id="KW-0472">Membrane</keyword>
<dbReference type="TCDB" id="2.A.7.41.2">
    <property type="family name" value="the drug/metabolite transporter (dmt) superfamily"/>
</dbReference>
<keyword evidence="1" id="KW-1133">Transmembrane helix</keyword>
<feature type="transmembrane region" description="Helical" evidence="1">
    <location>
        <begin position="52"/>
        <end position="71"/>
    </location>
</feature>
<keyword evidence="3" id="KW-1185">Reference proteome</keyword>
<proteinExistence type="predicted"/>
<evidence type="ECO:0000256" key="1">
    <source>
        <dbReference type="SAM" id="Phobius"/>
    </source>
</evidence>
<dbReference type="Proteomes" id="UP000004367">
    <property type="component" value="Unassembled WGS sequence"/>
</dbReference>
<dbReference type="eggNOG" id="ENOG5032EZR">
    <property type="taxonomic scope" value="Bacteria"/>
</dbReference>
<comment type="caution">
    <text evidence="2">The sequence shown here is derived from an EMBL/GenBank/DDBJ whole genome shotgun (WGS) entry which is preliminary data.</text>
</comment>
<organism evidence="2 3">
    <name type="scientific">Mobilicoccus pelagius NBRC 104925</name>
    <dbReference type="NCBI Taxonomy" id="1089455"/>
    <lineage>
        <taxon>Bacteria</taxon>
        <taxon>Bacillati</taxon>
        <taxon>Actinomycetota</taxon>
        <taxon>Actinomycetes</taxon>
        <taxon>Micrococcales</taxon>
        <taxon>Dermatophilaceae</taxon>
        <taxon>Mobilicoccus</taxon>
    </lineage>
</organism>
<dbReference type="STRING" id="1089455.MOPEL_096_00030"/>
<accession>H5UTD8</accession>
<keyword evidence="1" id="KW-0812">Transmembrane</keyword>